<dbReference type="PROSITE" id="PS50216">
    <property type="entry name" value="DHHC"/>
    <property type="match status" value="1"/>
</dbReference>
<evidence type="ECO:0000256" key="2">
    <source>
        <dbReference type="ARBA" id="ARBA00022679"/>
    </source>
</evidence>
<keyword evidence="5 10" id="KW-0472">Membrane</keyword>
<dbReference type="GO" id="GO:0019706">
    <property type="term" value="F:protein-cysteine S-palmitoyltransferase activity"/>
    <property type="evidence" value="ECO:0007669"/>
    <property type="project" value="UniProtKB-EC"/>
</dbReference>
<evidence type="ECO:0000259" key="12">
    <source>
        <dbReference type="Pfam" id="PF01529"/>
    </source>
</evidence>
<keyword evidence="6" id="KW-0564">Palmitate</keyword>
<evidence type="ECO:0000256" key="7">
    <source>
        <dbReference type="ARBA" id="ARBA00023288"/>
    </source>
</evidence>
<dbReference type="Proteomes" id="UP000054937">
    <property type="component" value="Unassembled WGS sequence"/>
</dbReference>
<keyword evidence="2 10" id="KW-0808">Transferase</keyword>
<feature type="compositionally biased region" description="Polar residues" evidence="11">
    <location>
        <begin position="343"/>
        <end position="353"/>
    </location>
</feature>
<keyword evidence="14" id="KW-1185">Reference proteome</keyword>
<evidence type="ECO:0000256" key="4">
    <source>
        <dbReference type="ARBA" id="ARBA00022989"/>
    </source>
</evidence>
<dbReference type="InterPro" id="IPR039859">
    <property type="entry name" value="PFA4/ZDH16/20/ERF2-like"/>
</dbReference>
<keyword evidence="4 10" id="KW-1133">Transmembrane helix</keyword>
<dbReference type="GO" id="GO:0005783">
    <property type="term" value="C:endoplasmic reticulum"/>
    <property type="evidence" value="ECO:0007669"/>
    <property type="project" value="TreeGrafter"/>
</dbReference>
<dbReference type="EC" id="2.3.1.225" evidence="10"/>
<dbReference type="InParanoid" id="A0A0V0QBE4"/>
<gene>
    <name evidence="13" type="ORF">PPERSA_01201</name>
</gene>
<feature type="transmembrane region" description="Helical" evidence="10">
    <location>
        <begin position="155"/>
        <end position="178"/>
    </location>
</feature>
<organism evidence="13 14">
    <name type="scientific">Pseudocohnilembus persalinus</name>
    <name type="common">Ciliate</name>
    <dbReference type="NCBI Taxonomy" id="266149"/>
    <lineage>
        <taxon>Eukaryota</taxon>
        <taxon>Sar</taxon>
        <taxon>Alveolata</taxon>
        <taxon>Ciliophora</taxon>
        <taxon>Intramacronucleata</taxon>
        <taxon>Oligohymenophorea</taxon>
        <taxon>Scuticociliatia</taxon>
        <taxon>Philasterida</taxon>
        <taxon>Pseudocohnilembidae</taxon>
        <taxon>Pseudocohnilembus</taxon>
    </lineage>
</organism>
<keyword evidence="3 10" id="KW-0812">Transmembrane</keyword>
<dbReference type="AlphaFoldDB" id="A0A0V0QBE4"/>
<comment type="subcellular location">
    <subcellularLocation>
        <location evidence="1">Endomembrane system</location>
        <topology evidence="1">Multi-pass membrane protein</topology>
    </subcellularLocation>
</comment>
<dbReference type="InterPro" id="IPR001594">
    <property type="entry name" value="Palmitoyltrfase_DHHC"/>
</dbReference>
<evidence type="ECO:0000313" key="13">
    <source>
        <dbReference type="EMBL" id="KRW99555.1"/>
    </source>
</evidence>
<feature type="domain" description="Palmitoyltransferase DHHC" evidence="12">
    <location>
        <begin position="57"/>
        <end position="188"/>
    </location>
</feature>
<comment type="similarity">
    <text evidence="10">Belongs to the DHHC palmitoyltransferase family.</text>
</comment>
<evidence type="ECO:0000256" key="11">
    <source>
        <dbReference type="SAM" id="MobiDB-lite"/>
    </source>
</evidence>
<keyword evidence="7" id="KW-0449">Lipoprotein</keyword>
<dbReference type="EMBL" id="LDAU01000209">
    <property type="protein sequence ID" value="KRW99555.1"/>
    <property type="molecule type" value="Genomic_DNA"/>
</dbReference>
<dbReference type="PANTHER" id="PTHR22883">
    <property type="entry name" value="ZINC FINGER DHHC DOMAIN CONTAINING PROTEIN"/>
    <property type="match status" value="1"/>
</dbReference>
<evidence type="ECO:0000256" key="10">
    <source>
        <dbReference type="RuleBase" id="RU079119"/>
    </source>
</evidence>
<comment type="caution">
    <text evidence="13">The sequence shown here is derived from an EMBL/GenBank/DDBJ whole genome shotgun (WGS) entry which is preliminary data.</text>
</comment>
<feature type="region of interest" description="Disordered" evidence="11">
    <location>
        <begin position="279"/>
        <end position="312"/>
    </location>
</feature>
<keyword evidence="8 10" id="KW-0012">Acyltransferase</keyword>
<name>A0A0V0QBE4_PSEPJ</name>
<comment type="domain">
    <text evidence="10">The DHHC domain is required for palmitoyltransferase activity.</text>
</comment>
<evidence type="ECO:0000256" key="5">
    <source>
        <dbReference type="ARBA" id="ARBA00023136"/>
    </source>
</evidence>
<dbReference type="Pfam" id="PF01529">
    <property type="entry name" value="DHHC"/>
    <property type="match status" value="1"/>
</dbReference>
<evidence type="ECO:0000256" key="3">
    <source>
        <dbReference type="ARBA" id="ARBA00022692"/>
    </source>
</evidence>
<evidence type="ECO:0000256" key="9">
    <source>
        <dbReference type="ARBA" id="ARBA00048048"/>
    </source>
</evidence>
<evidence type="ECO:0000256" key="8">
    <source>
        <dbReference type="ARBA" id="ARBA00023315"/>
    </source>
</evidence>
<evidence type="ECO:0000256" key="1">
    <source>
        <dbReference type="ARBA" id="ARBA00004127"/>
    </source>
</evidence>
<comment type="catalytic activity">
    <reaction evidence="9 10">
        <text>L-cysteinyl-[protein] + hexadecanoyl-CoA = S-hexadecanoyl-L-cysteinyl-[protein] + CoA</text>
        <dbReference type="Rhea" id="RHEA:36683"/>
        <dbReference type="Rhea" id="RHEA-COMP:10131"/>
        <dbReference type="Rhea" id="RHEA-COMP:11032"/>
        <dbReference type="ChEBI" id="CHEBI:29950"/>
        <dbReference type="ChEBI" id="CHEBI:57287"/>
        <dbReference type="ChEBI" id="CHEBI:57379"/>
        <dbReference type="ChEBI" id="CHEBI:74151"/>
        <dbReference type="EC" id="2.3.1.225"/>
    </reaction>
</comment>
<accession>A0A0V0QBE4</accession>
<feature type="transmembrane region" description="Helical" evidence="10">
    <location>
        <begin position="101"/>
        <end position="125"/>
    </location>
</feature>
<reference evidence="13 14" key="1">
    <citation type="journal article" date="2015" name="Sci. Rep.">
        <title>Genome of the facultative scuticociliatosis pathogen Pseudocohnilembus persalinus provides insight into its virulence through horizontal gene transfer.</title>
        <authorList>
            <person name="Xiong J."/>
            <person name="Wang G."/>
            <person name="Cheng J."/>
            <person name="Tian M."/>
            <person name="Pan X."/>
            <person name="Warren A."/>
            <person name="Jiang C."/>
            <person name="Yuan D."/>
            <person name="Miao W."/>
        </authorList>
    </citation>
    <scope>NUCLEOTIDE SEQUENCE [LARGE SCALE GENOMIC DNA]</scope>
    <source>
        <strain evidence="13">36N120E</strain>
    </source>
</reference>
<feature type="region of interest" description="Disordered" evidence="11">
    <location>
        <begin position="328"/>
        <end position="361"/>
    </location>
</feature>
<evidence type="ECO:0000313" key="14">
    <source>
        <dbReference type="Proteomes" id="UP000054937"/>
    </source>
</evidence>
<protein>
    <recommendedName>
        <fullName evidence="10">Palmitoyltransferase</fullName>
        <ecNumber evidence="10">2.3.1.225</ecNumber>
    </recommendedName>
</protein>
<sequence length="361" mass="42600">MDGLMICTSCMDPGIVPKIFFNNDLDKELLQIPQKHPQRKRRIRQELVAKSHLLPIKFCTTCKIYRPLRSSHCGYCDNCVENFDHHCPWLGTCIGRRNYRFFFFFVAFLLTFLFFVFATNFHVLIKELYINYDFTNRWGEAFSETLKNYPIQLSLTVFSLVAGLFVSSLLIYHIYLLFISQSTNEQLKAGYNKSVSGNPFKETFKEYSKKVLYGYLKESQINLEQTLFVGKKSLQQYKGEELYLNQSYTTQSEISDLPNDQQEDNSRRVSINEQFHKEQGENDYYNQSEENQEKNVKKIQNQQKKYQDDLESQTTTLYDKLVITEESQPDYSKFEKQTDLDESFSSSKQQTIELGNYEKKK</sequence>
<dbReference type="OrthoDB" id="294591at2759"/>
<dbReference type="GO" id="GO:0005794">
    <property type="term" value="C:Golgi apparatus"/>
    <property type="evidence" value="ECO:0007669"/>
    <property type="project" value="TreeGrafter"/>
</dbReference>
<dbReference type="PANTHER" id="PTHR22883:SF43">
    <property type="entry name" value="PALMITOYLTRANSFERASE APP"/>
    <property type="match status" value="1"/>
</dbReference>
<proteinExistence type="inferred from homology"/>
<dbReference type="GO" id="GO:0006612">
    <property type="term" value="P:protein targeting to membrane"/>
    <property type="evidence" value="ECO:0007669"/>
    <property type="project" value="TreeGrafter"/>
</dbReference>
<evidence type="ECO:0000256" key="6">
    <source>
        <dbReference type="ARBA" id="ARBA00023139"/>
    </source>
</evidence>